<sequence length="156" mass="18074">MHPKTKYHKYRLVLGHRTENYNQNPFYLALTWNHMHLTHLLLRSTPVHSNTETKHFESKHLVRHILEATIQTPFSAATIQSNTIPKHHLVQPQSEGAAAAEERRQRSCDRGEAGGGETEMPFLYEDNSNQGVDDAHYFYETEEAQFSTWSSSFYTD</sequence>
<evidence type="ECO:0000313" key="3">
    <source>
        <dbReference type="Proteomes" id="UP000243975"/>
    </source>
</evidence>
<feature type="region of interest" description="Disordered" evidence="1">
    <location>
        <begin position="85"/>
        <end position="128"/>
    </location>
</feature>
<proteinExistence type="predicted"/>
<reference evidence="2 3" key="1">
    <citation type="journal article" date="2016" name="Sci. Rep.">
        <title>The genome sequence of the outbreeding globe artichoke constructed de novo incorporating a phase-aware low-pass sequencing strategy of F1 progeny.</title>
        <authorList>
            <person name="Scaglione D."/>
            <person name="Reyes-Chin-Wo S."/>
            <person name="Acquadro A."/>
            <person name="Froenicke L."/>
            <person name="Portis E."/>
            <person name="Beitel C."/>
            <person name="Tirone M."/>
            <person name="Mauro R."/>
            <person name="Lo Monaco A."/>
            <person name="Mauromicale G."/>
            <person name="Faccioli P."/>
            <person name="Cattivelli L."/>
            <person name="Rieseberg L."/>
            <person name="Michelmore R."/>
            <person name="Lanteri S."/>
        </authorList>
    </citation>
    <scope>NUCLEOTIDE SEQUENCE [LARGE SCALE GENOMIC DNA]</scope>
    <source>
        <strain evidence="2">2C</strain>
    </source>
</reference>
<evidence type="ECO:0000313" key="2">
    <source>
        <dbReference type="EMBL" id="KVI00778.1"/>
    </source>
</evidence>
<dbReference type="AlphaFoldDB" id="A0A118K061"/>
<keyword evidence="3" id="KW-1185">Reference proteome</keyword>
<dbReference type="Gramene" id="KVI00778">
    <property type="protein sequence ID" value="KVI00778"/>
    <property type="gene ID" value="Ccrd_020967"/>
</dbReference>
<accession>A0A118K061</accession>
<name>A0A118K061_CYNCS</name>
<gene>
    <name evidence="2" type="ORF">Ccrd_020967</name>
</gene>
<feature type="compositionally biased region" description="Basic and acidic residues" evidence="1">
    <location>
        <begin position="100"/>
        <end position="112"/>
    </location>
</feature>
<protein>
    <submittedName>
        <fullName evidence="2">Uncharacterized protein</fullName>
    </submittedName>
</protein>
<organism evidence="2 3">
    <name type="scientific">Cynara cardunculus var. scolymus</name>
    <name type="common">Globe artichoke</name>
    <name type="synonym">Cynara scolymus</name>
    <dbReference type="NCBI Taxonomy" id="59895"/>
    <lineage>
        <taxon>Eukaryota</taxon>
        <taxon>Viridiplantae</taxon>
        <taxon>Streptophyta</taxon>
        <taxon>Embryophyta</taxon>
        <taxon>Tracheophyta</taxon>
        <taxon>Spermatophyta</taxon>
        <taxon>Magnoliopsida</taxon>
        <taxon>eudicotyledons</taxon>
        <taxon>Gunneridae</taxon>
        <taxon>Pentapetalae</taxon>
        <taxon>asterids</taxon>
        <taxon>campanulids</taxon>
        <taxon>Asterales</taxon>
        <taxon>Asteraceae</taxon>
        <taxon>Carduoideae</taxon>
        <taxon>Cardueae</taxon>
        <taxon>Carduinae</taxon>
        <taxon>Cynara</taxon>
    </lineage>
</organism>
<dbReference type="EMBL" id="LEKV01003259">
    <property type="protein sequence ID" value="KVI00778.1"/>
    <property type="molecule type" value="Genomic_DNA"/>
</dbReference>
<evidence type="ECO:0000256" key="1">
    <source>
        <dbReference type="SAM" id="MobiDB-lite"/>
    </source>
</evidence>
<comment type="caution">
    <text evidence="2">The sequence shown here is derived from an EMBL/GenBank/DDBJ whole genome shotgun (WGS) entry which is preliminary data.</text>
</comment>
<dbReference type="Proteomes" id="UP000243975">
    <property type="component" value="Unassembled WGS sequence"/>
</dbReference>